<dbReference type="Proteomes" id="UP000217199">
    <property type="component" value="Unassembled WGS sequence"/>
</dbReference>
<organism evidence="2 3">
    <name type="scientific">Pyrrhoderma noxium</name>
    <dbReference type="NCBI Taxonomy" id="2282107"/>
    <lineage>
        <taxon>Eukaryota</taxon>
        <taxon>Fungi</taxon>
        <taxon>Dikarya</taxon>
        <taxon>Basidiomycota</taxon>
        <taxon>Agaricomycotina</taxon>
        <taxon>Agaricomycetes</taxon>
        <taxon>Hymenochaetales</taxon>
        <taxon>Hymenochaetaceae</taxon>
        <taxon>Pyrrhoderma</taxon>
    </lineage>
</organism>
<keyword evidence="1" id="KW-0812">Transmembrane</keyword>
<reference evidence="2 3" key="1">
    <citation type="journal article" date="2017" name="Mol. Ecol.">
        <title>Comparative and population genomic landscape of Phellinus noxius: A hypervariable fungus causing root rot in trees.</title>
        <authorList>
            <person name="Chung C.L."/>
            <person name="Lee T.J."/>
            <person name="Akiba M."/>
            <person name="Lee H.H."/>
            <person name="Kuo T.H."/>
            <person name="Liu D."/>
            <person name="Ke H.M."/>
            <person name="Yokoi T."/>
            <person name="Roa M.B."/>
            <person name="Lu M.J."/>
            <person name="Chang Y.Y."/>
            <person name="Ann P.J."/>
            <person name="Tsai J.N."/>
            <person name="Chen C.Y."/>
            <person name="Tzean S.S."/>
            <person name="Ota Y."/>
            <person name="Hattori T."/>
            <person name="Sahashi N."/>
            <person name="Liou R.F."/>
            <person name="Kikuchi T."/>
            <person name="Tsai I.J."/>
        </authorList>
    </citation>
    <scope>NUCLEOTIDE SEQUENCE [LARGE SCALE GENOMIC DNA]</scope>
    <source>
        <strain evidence="2 3">FFPRI411160</strain>
    </source>
</reference>
<sequence>MKNSSSSAFQSELNSYMQLETDINVDVENVPSITISSAGESNETLFTETENKINIANNLRVETSRRHFWFYMLLFSFEILNASCFGLLTLLIVKLITRLKSASFHSF</sequence>
<keyword evidence="3" id="KW-1185">Reference proteome</keyword>
<comment type="caution">
    <text evidence="2">The sequence shown here is derived from an EMBL/GenBank/DDBJ whole genome shotgun (WGS) entry which is preliminary data.</text>
</comment>
<name>A0A541AXS6_9AGAM</name>
<evidence type="ECO:0000313" key="2">
    <source>
        <dbReference type="EMBL" id="TQF64862.1"/>
    </source>
</evidence>
<accession>A0A541AXS6</accession>
<dbReference type="InParanoid" id="A0A541AXS6"/>
<keyword evidence="1" id="KW-0472">Membrane</keyword>
<gene>
    <name evidence="2" type="ORF">PNOK_m000131</name>
</gene>
<evidence type="ECO:0000313" key="3">
    <source>
        <dbReference type="Proteomes" id="UP000217199"/>
    </source>
</evidence>
<keyword evidence="1" id="KW-1133">Transmembrane helix</keyword>
<proteinExistence type="predicted"/>
<evidence type="ECO:0000256" key="1">
    <source>
        <dbReference type="SAM" id="Phobius"/>
    </source>
</evidence>
<keyword evidence="2" id="KW-0496">Mitochondrion</keyword>
<protein>
    <submittedName>
        <fullName evidence="2">Uncharacterized protein</fullName>
    </submittedName>
</protein>
<dbReference type="EMBL" id="NBII01000013">
    <property type="protein sequence ID" value="TQF64862.1"/>
    <property type="molecule type" value="Genomic_DNA"/>
</dbReference>
<dbReference type="AlphaFoldDB" id="A0A541AXS6"/>
<feature type="transmembrane region" description="Helical" evidence="1">
    <location>
        <begin position="68"/>
        <end position="93"/>
    </location>
</feature>
<geneLocation type="mitochondrion" evidence="2"/>